<dbReference type="RefSeq" id="WP_202778747.1">
    <property type="nucleotide sequence ID" value="NZ_CP065425.1"/>
</dbReference>
<keyword evidence="2" id="KW-1185">Reference proteome</keyword>
<protein>
    <submittedName>
        <fullName evidence="1">Uncharacterized protein</fullName>
    </submittedName>
</protein>
<dbReference type="EMBL" id="CP065425">
    <property type="protein sequence ID" value="QQZ09783.1"/>
    <property type="molecule type" value="Genomic_DNA"/>
</dbReference>
<gene>
    <name evidence="1" type="ORF">I5776_02045</name>
</gene>
<accession>A0ABX7E241</accession>
<evidence type="ECO:0000313" key="2">
    <source>
        <dbReference type="Proteomes" id="UP000595691"/>
    </source>
</evidence>
<sequence>MIFVSVGTTYALLDPGEKLANWYDRQFKEKVESLSASSTNGLLRSLENFKKELKDVTKNITEQLEEYKGTKTKETTNSIKQHQDLQLHQLHTVTEEINIQSKEQMKTYIEQKVQDETKQITKNIEDILANLTKEE</sequence>
<name>A0ABX7E241_9BACI</name>
<proteinExistence type="predicted"/>
<evidence type="ECO:0000313" key="1">
    <source>
        <dbReference type="EMBL" id="QQZ09783.1"/>
    </source>
</evidence>
<organism evidence="1 2">
    <name type="scientific">Heyndrickxia vini</name>
    <dbReference type="NCBI Taxonomy" id="1476025"/>
    <lineage>
        <taxon>Bacteria</taxon>
        <taxon>Bacillati</taxon>
        <taxon>Bacillota</taxon>
        <taxon>Bacilli</taxon>
        <taxon>Bacillales</taxon>
        <taxon>Bacillaceae</taxon>
        <taxon>Heyndrickxia</taxon>
    </lineage>
</organism>
<reference evidence="1 2" key="1">
    <citation type="submission" date="2020-11" db="EMBL/GenBank/DDBJ databases">
        <title>Taxonomic evaluation of the Bacillus sporothermodurans group of bacteria based on whole genome sequences.</title>
        <authorList>
            <person name="Fiedler G."/>
            <person name="Herbstmann A.-D."/>
            <person name="Doll E."/>
            <person name="Wenning M."/>
            <person name="Brinks E."/>
            <person name="Kabisch J."/>
            <person name="Breitenwieser F."/>
            <person name="Lappann M."/>
            <person name="Boehnlein C."/>
            <person name="Franz C."/>
        </authorList>
    </citation>
    <scope>NUCLEOTIDE SEQUENCE [LARGE SCALE GENOMIC DNA]</scope>
    <source>
        <strain evidence="1 2">JCM 19841</strain>
    </source>
</reference>
<dbReference type="Proteomes" id="UP000595691">
    <property type="component" value="Chromosome"/>
</dbReference>